<reference evidence="7" key="1">
    <citation type="journal article" date="2019" name="Int. J. Syst. Evol. Microbiol.">
        <title>The Global Catalogue of Microorganisms (GCM) 10K type strain sequencing project: providing services to taxonomists for standard genome sequencing and annotation.</title>
        <authorList>
            <consortium name="The Broad Institute Genomics Platform"/>
            <consortium name="The Broad Institute Genome Sequencing Center for Infectious Disease"/>
            <person name="Wu L."/>
            <person name="Ma J."/>
        </authorList>
    </citation>
    <scope>NUCLEOTIDE SEQUENCE [LARGE SCALE GENOMIC DNA]</scope>
    <source>
        <strain evidence="7">JCM 12763</strain>
    </source>
</reference>
<dbReference type="EMBL" id="JBHSPT010000124">
    <property type="protein sequence ID" value="MFC6060445.1"/>
    <property type="molecule type" value="Genomic_DNA"/>
</dbReference>
<feature type="non-terminal residue" evidence="6">
    <location>
        <position position="1"/>
    </location>
</feature>
<dbReference type="Pfam" id="PF00005">
    <property type="entry name" value="ABC_tran"/>
    <property type="match status" value="1"/>
</dbReference>
<evidence type="ECO:0000256" key="2">
    <source>
        <dbReference type="ARBA" id="ARBA00022448"/>
    </source>
</evidence>
<dbReference type="InterPro" id="IPR003439">
    <property type="entry name" value="ABC_transporter-like_ATP-bd"/>
</dbReference>
<feature type="domain" description="ABC transporter" evidence="5">
    <location>
        <begin position="15"/>
        <end position="235"/>
    </location>
</feature>
<name>A0ABW1M9K4_9ACTN</name>
<dbReference type="RefSeq" id="WP_386406528.1">
    <property type="nucleotide sequence ID" value="NZ_JBHSPT010000124.1"/>
</dbReference>
<evidence type="ECO:0000313" key="6">
    <source>
        <dbReference type="EMBL" id="MFC6060445.1"/>
    </source>
</evidence>
<accession>A0ABW1M9K4</accession>
<organism evidence="6 7">
    <name type="scientific">Streptomyces pratens</name>
    <dbReference type="NCBI Taxonomy" id="887456"/>
    <lineage>
        <taxon>Bacteria</taxon>
        <taxon>Bacillati</taxon>
        <taxon>Actinomycetota</taxon>
        <taxon>Actinomycetes</taxon>
        <taxon>Kitasatosporales</taxon>
        <taxon>Streptomycetaceae</taxon>
        <taxon>Streptomyces</taxon>
    </lineage>
</organism>
<evidence type="ECO:0000256" key="1">
    <source>
        <dbReference type="ARBA" id="ARBA00005417"/>
    </source>
</evidence>
<comment type="caution">
    <text evidence="6">The sequence shown here is derived from an EMBL/GenBank/DDBJ whole genome shotgun (WGS) entry which is preliminary data.</text>
</comment>
<dbReference type="SUPFAM" id="SSF52540">
    <property type="entry name" value="P-loop containing nucleoside triphosphate hydrolases"/>
    <property type="match status" value="1"/>
</dbReference>
<keyword evidence="4 6" id="KW-0067">ATP-binding</keyword>
<evidence type="ECO:0000313" key="7">
    <source>
        <dbReference type="Proteomes" id="UP001596242"/>
    </source>
</evidence>
<dbReference type="Proteomes" id="UP001596242">
    <property type="component" value="Unassembled WGS sequence"/>
</dbReference>
<evidence type="ECO:0000256" key="4">
    <source>
        <dbReference type="ARBA" id="ARBA00022840"/>
    </source>
</evidence>
<keyword evidence="3" id="KW-0547">Nucleotide-binding</keyword>
<comment type="similarity">
    <text evidence="1">Belongs to the ABC transporter superfamily.</text>
</comment>
<dbReference type="GO" id="GO:0005524">
    <property type="term" value="F:ATP binding"/>
    <property type="evidence" value="ECO:0007669"/>
    <property type="project" value="UniProtKB-KW"/>
</dbReference>
<keyword evidence="7" id="KW-1185">Reference proteome</keyword>
<sequence>STREERTAPVSEHRLSCEELVKDHGGSFQLGPLSFALTEGVTCLVGPNGAGKSTLFRLAAGIEKPTAGTITLETDKDRRLGYLPQEPDLPRSATCEEFLHYVAWVHKIPPKQRSEAVADALARVSLTERHSSKIRTLSGGMSRRLGIAQSLIHDPALLLLDEPTVGLDPRQRIALRETISLVADGRIVLVSTHLVEDIRSLADRVIVLNAGSAIFDGAVSALEEKATADAPGDTDLERAIATLMGDAE</sequence>
<dbReference type="InterPro" id="IPR027417">
    <property type="entry name" value="P-loop_NTPase"/>
</dbReference>
<dbReference type="PROSITE" id="PS00211">
    <property type="entry name" value="ABC_TRANSPORTER_1"/>
    <property type="match status" value="1"/>
</dbReference>
<dbReference type="SMART" id="SM00382">
    <property type="entry name" value="AAA"/>
    <property type="match status" value="1"/>
</dbReference>
<dbReference type="InterPro" id="IPR003593">
    <property type="entry name" value="AAA+_ATPase"/>
</dbReference>
<dbReference type="Gene3D" id="3.40.50.300">
    <property type="entry name" value="P-loop containing nucleotide triphosphate hydrolases"/>
    <property type="match status" value="1"/>
</dbReference>
<gene>
    <name evidence="6" type="ORF">ACFP50_35115</name>
</gene>
<dbReference type="PANTHER" id="PTHR43335:SF2">
    <property type="entry name" value="ABC TRANSPORTER, ATP-BINDING PROTEIN"/>
    <property type="match status" value="1"/>
</dbReference>
<evidence type="ECO:0000259" key="5">
    <source>
        <dbReference type="PROSITE" id="PS50893"/>
    </source>
</evidence>
<proteinExistence type="inferred from homology"/>
<evidence type="ECO:0000256" key="3">
    <source>
        <dbReference type="ARBA" id="ARBA00022741"/>
    </source>
</evidence>
<protein>
    <submittedName>
        <fullName evidence="6">ATP-binding cassette domain-containing protein</fullName>
    </submittedName>
</protein>
<dbReference type="PANTHER" id="PTHR43335">
    <property type="entry name" value="ABC TRANSPORTER, ATP-BINDING PROTEIN"/>
    <property type="match status" value="1"/>
</dbReference>
<dbReference type="PROSITE" id="PS50893">
    <property type="entry name" value="ABC_TRANSPORTER_2"/>
    <property type="match status" value="1"/>
</dbReference>
<dbReference type="InterPro" id="IPR017871">
    <property type="entry name" value="ABC_transporter-like_CS"/>
</dbReference>
<keyword evidence="2" id="KW-0813">Transport</keyword>